<feature type="non-terminal residue" evidence="1">
    <location>
        <position position="119"/>
    </location>
</feature>
<comment type="caution">
    <text evidence="1">The sequence shown here is derived from an EMBL/GenBank/DDBJ whole genome shotgun (WGS) entry which is preliminary data.</text>
</comment>
<protein>
    <submittedName>
        <fullName evidence="1">Uncharacterized protein</fullName>
    </submittedName>
</protein>
<organism evidence="1">
    <name type="scientific">marine sediment metagenome</name>
    <dbReference type="NCBI Taxonomy" id="412755"/>
    <lineage>
        <taxon>unclassified sequences</taxon>
        <taxon>metagenomes</taxon>
        <taxon>ecological metagenomes</taxon>
    </lineage>
</organism>
<name>X1H5R3_9ZZZZ</name>
<evidence type="ECO:0000313" key="1">
    <source>
        <dbReference type="EMBL" id="GAH49199.1"/>
    </source>
</evidence>
<gene>
    <name evidence="1" type="ORF">S03H2_33579</name>
</gene>
<accession>X1H5R3</accession>
<reference evidence="1" key="1">
    <citation type="journal article" date="2014" name="Front. Microbiol.">
        <title>High frequency of phylogenetically diverse reductive dehalogenase-homologous genes in deep subseafloor sedimentary metagenomes.</title>
        <authorList>
            <person name="Kawai M."/>
            <person name="Futagami T."/>
            <person name="Toyoda A."/>
            <person name="Takaki Y."/>
            <person name="Nishi S."/>
            <person name="Hori S."/>
            <person name="Arai W."/>
            <person name="Tsubouchi T."/>
            <person name="Morono Y."/>
            <person name="Uchiyama I."/>
            <person name="Ito T."/>
            <person name="Fujiyama A."/>
            <person name="Inagaki F."/>
            <person name="Takami H."/>
        </authorList>
    </citation>
    <scope>NUCLEOTIDE SEQUENCE</scope>
    <source>
        <strain evidence="1">Expedition CK06-06</strain>
    </source>
</reference>
<dbReference type="AlphaFoldDB" id="X1H5R3"/>
<proteinExistence type="predicted"/>
<dbReference type="EMBL" id="BARU01020445">
    <property type="protein sequence ID" value="GAH49199.1"/>
    <property type="molecule type" value="Genomic_DNA"/>
</dbReference>
<sequence>MAEQTVELAPGESKAVSFEATPHEAKTYQVSVNGLIGSFKAIAPVIEFYRAGYDQPELTVFNVEGVPFSKVEVINGEPVATLAHPISMDVMRGLSLTVMGGGRMGYYIANWGDTIYSWN</sequence>